<dbReference type="InterPro" id="IPR007858">
    <property type="entry name" value="Dpy-30_motif"/>
</dbReference>
<evidence type="ECO:0000256" key="4">
    <source>
        <dbReference type="SAM" id="Coils"/>
    </source>
</evidence>
<keyword evidence="3" id="KW-0418">Kinase</keyword>
<feature type="compositionally biased region" description="Acidic residues" evidence="5">
    <location>
        <begin position="391"/>
        <end position="405"/>
    </location>
</feature>
<protein>
    <submittedName>
        <fullName evidence="8">Nucleoside-diphosphate kinase</fullName>
    </submittedName>
</protein>
<dbReference type="GO" id="GO:0006139">
    <property type="term" value="P:nucleobase-containing compound metabolic process"/>
    <property type="evidence" value="ECO:0007669"/>
    <property type="project" value="InterPro"/>
</dbReference>
<dbReference type="EMBL" id="UZAN01041281">
    <property type="protein sequence ID" value="VDP72543.1"/>
    <property type="molecule type" value="Genomic_DNA"/>
</dbReference>
<dbReference type="Gene3D" id="3.40.50.300">
    <property type="entry name" value="P-loop containing nucleotide triphosphate hydrolases"/>
    <property type="match status" value="1"/>
</dbReference>
<proteinExistence type="predicted"/>
<dbReference type="WBParaSite" id="ECPE_0000443301-mRNA-1">
    <property type="protein sequence ID" value="ECPE_0000443301-mRNA-1"/>
    <property type="gene ID" value="ECPE_0000443301"/>
</dbReference>
<feature type="region of interest" description="Disordered" evidence="5">
    <location>
        <begin position="383"/>
        <end position="423"/>
    </location>
</feature>
<keyword evidence="7" id="KW-1185">Reference proteome</keyword>
<accession>A0A183ABT6</accession>
<dbReference type="SUPFAM" id="SSF52540">
    <property type="entry name" value="P-loop containing nucleoside triphosphate hydrolases"/>
    <property type="match status" value="1"/>
</dbReference>
<feature type="coiled-coil region" evidence="4">
    <location>
        <begin position="603"/>
        <end position="639"/>
    </location>
</feature>
<organism evidence="8">
    <name type="scientific">Echinostoma caproni</name>
    <dbReference type="NCBI Taxonomy" id="27848"/>
    <lineage>
        <taxon>Eukaryota</taxon>
        <taxon>Metazoa</taxon>
        <taxon>Spiralia</taxon>
        <taxon>Lophotrochozoa</taxon>
        <taxon>Platyhelminthes</taxon>
        <taxon>Trematoda</taxon>
        <taxon>Digenea</taxon>
        <taxon>Plagiorchiida</taxon>
        <taxon>Echinostomata</taxon>
        <taxon>Echinostomatoidea</taxon>
        <taxon>Echinostomatidae</taxon>
        <taxon>Echinostoma</taxon>
    </lineage>
</organism>
<evidence type="ECO:0000256" key="1">
    <source>
        <dbReference type="ARBA" id="ARBA00022679"/>
    </source>
</evidence>
<reference evidence="8" key="1">
    <citation type="submission" date="2016-06" db="UniProtKB">
        <authorList>
            <consortium name="WormBaseParasite"/>
        </authorList>
    </citation>
    <scope>IDENTIFICATION</scope>
</reference>
<evidence type="ECO:0000256" key="3">
    <source>
        <dbReference type="ARBA" id="ARBA00022777"/>
    </source>
</evidence>
<keyword evidence="4" id="KW-0175">Coiled coil</keyword>
<evidence type="ECO:0000256" key="5">
    <source>
        <dbReference type="SAM" id="MobiDB-lite"/>
    </source>
</evidence>
<dbReference type="OrthoDB" id="10262413at2759"/>
<dbReference type="Proteomes" id="UP000272942">
    <property type="component" value="Unassembled WGS sequence"/>
</dbReference>
<evidence type="ECO:0000313" key="8">
    <source>
        <dbReference type="WBParaSite" id="ECPE_0000443301-mRNA-1"/>
    </source>
</evidence>
<dbReference type="InterPro" id="IPR000850">
    <property type="entry name" value="Adenylat/UMP-CMP_kin"/>
</dbReference>
<dbReference type="Gene3D" id="1.20.890.10">
    <property type="entry name" value="cAMP-dependent protein kinase regulatory subunit, dimerization-anchoring domain"/>
    <property type="match status" value="1"/>
</dbReference>
<dbReference type="Pfam" id="PF05186">
    <property type="entry name" value="Dpy-30"/>
    <property type="match status" value="1"/>
</dbReference>
<dbReference type="InterPro" id="IPR047499">
    <property type="entry name" value="DD_AK7"/>
</dbReference>
<dbReference type="GO" id="GO:0019205">
    <property type="term" value="F:nucleobase-containing compound kinase activity"/>
    <property type="evidence" value="ECO:0007669"/>
    <property type="project" value="InterPro"/>
</dbReference>
<dbReference type="InterPro" id="IPR027417">
    <property type="entry name" value="P-loop_NTPase"/>
</dbReference>
<dbReference type="GO" id="GO:0005524">
    <property type="term" value="F:ATP binding"/>
    <property type="evidence" value="ECO:0007669"/>
    <property type="project" value="InterPro"/>
</dbReference>
<dbReference type="Gene3D" id="3.40.50.720">
    <property type="entry name" value="NAD(P)-binding Rossmann-like Domain"/>
    <property type="match status" value="1"/>
</dbReference>
<dbReference type="AlphaFoldDB" id="A0A183ABT6"/>
<gene>
    <name evidence="6" type="ORF">ECPE_LOCUS4421</name>
</gene>
<dbReference type="CDD" id="cd22967">
    <property type="entry name" value="DD_AK7"/>
    <property type="match status" value="1"/>
</dbReference>
<evidence type="ECO:0000313" key="6">
    <source>
        <dbReference type="EMBL" id="VDP72543.1"/>
    </source>
</evidence>
<sequence length="708" mass="80059">MPVRLFSVSSLNWQKRSELYERIVACDYIIYNIKDDATVIDEAMWILDQLHENMANLVTQKIFILISSMLTWAKSSPLDENDPEMPFTDEDYARRKAHRNYVEQLKAEKTTVYLGKTQAWNNEPVVVYPGDGQNVVPTIHVYDLASIAQTVMELRPTKHYILAKDESQNTLHEIVKAISKGMSTGKTKSITRDESFLSEDVTQSHIDQLLINLRMDANFIREQGNFRWHCENGLAEDISKVLREFKLARQLIPIRLCILGPPVSGKSTLAKRLCEHYKLHHIHIKGVIEEAIAQLKKRVEAENEEIESPGRGNATAVDEEEDVGSANAAELLETIQQNLEDNNGRLDLDLVTDTRQLNSKPCQNQGYVIDGYPKAKKQASALFSLGGGGGGEDDEEEEEGNEMDEGGGGTGGGKQTQETGPSPAEQFARRYLASGLDLKDVCGEPGLLPTQPIPSQLPKGLLPDFVFELQASDQFLRDRVIHMPEEKVHGTHYTESGLVRRLTEFRTNQIGVNPAVASAGGLSVLDTLSMETDPEQPIENQMTPLASASIYENSVRAYFDSKGVLQIPIDVMSEESPEMDSTLRKIIHFIGPARNYGLTVNERECLERRQAAEKMERERAEEERIRAETEAELQARKQRQEEWLVKQEKHIQEETEILNKEAEPLRNYLRKHVMPVLASGLMECVRRRPEDPIDFLAEYLFFNNTQMD</sequence>
<evidence type="ECO:0000256" key="2">
    <source>
        <dbReference type="ARBA" id="ARBA00022741"/>
    </source>
</evidence>
<keyword evidence="2" id="KW-0547">Nucleotide-binding</keyword>
<dbReference type="SUPFAM" id="SSF51735">
    <property type="entry name" value="NAD(P)-binding Rossmann-fold domains"/>
    <property type="match status" value="1"/>
</dbReference>
<dbReference type="PANTHER" id="PTHR23359">
    <property type="entry name" value="NUCLEOTIDE KINASE"/>
    <property type="match status" value="1"/>
</dbReference>
<name>A0A183ABT6_9TREM</name>
<evidence type="ECO:0000313" key="7">
    <source>
        <dbReference type="Proteomes" id="UP000272942"/>
    </source>
</evidence>
<dbReference type="InterPro" id="IPR036291">
    <property type="entry name" value="NAD(P)-bd_dom_sf"/>
</dbReference>
<keyword evidence="1" id="KW-0808">Transferase</keyword>
<reference evidence="6 7" key="2">
    <citation type="submission" date="2018-11" db="EMBL/GenBank/DDBJ databases">
        <authorList>
            <consortium name="Pathogen Informatics"/>
        </authorList>
    </citation>
    <scope>NUCLEOTIDE SEQUENCE [LARGE SCALE GENOMIC DNA]</scope>
    <source>
        <strain evidence="6 7">Egypt</strain>
    </source>
</reference>